<comment type="caution">
    <text evidence="2">The sequence shown here is derived from an EMBL/GenBank/DDBJ whole genome shotgun (WGS) entry which is preliminary data.</text>
</comment>
<feature type="domain" description="BioF2-like acetyltransferase" evidence="1">
    <location>
        <begin position="179"/>
        <end position="329"/>
    </location>
</feature>
<dbReference type="EMBL" id="JAUZEE010000015">
    <property type="protein sequence ID" value="MDP4302779.1"/>
    <property type="molecule type" value="Genomic_DNA"/>
</dbReference>
<evidence type="ECO:0000259" key="1">
    <source>
        <dbReference type="Pfam" id="PF13480"/>
    </source>
</evidence>
<dbReference type="InterPro" id="IPR038740">
    <property type="entry name" value="BioF2-like_GNAT_dom"/>
</dbReference>
<proteinExistence type="predicted"/>
<dbReference type="Proteomes" id="UP001235760">
    <property type="component" value="Unassembled WGS sequence"/>
</dbReference>
<gene>
    <name evidence="2" type="ORF">Q8X39_19245</name>
</gene>
<dbReference type="Pfam" id="PF13480">
    <property type="entry name" value="Acetyltransf_6"/>
    <property type="match status" value="1"/>
</dbReference>
<protein>
    <submittedName>
        <fullName evidence="2">GNAT family N-acetyltransferase</fullName>
        <ecNumber evidence="2">2.3.1.-</ecNumber>
    </submittedName>
</protein>
<sequence>MSKPHAQLLTWSDAMPRLAEAWRALWREQGARPDLGPDWAEALIVGHAVDRQELLLATGHDQDGALAWVWPLRRQRVRRAGMSWRKLGPLLNLYGLHEGMLAVDEAVAREQAWTLLQSQRLAWDWLEIDALVDDDAALADWRQWATRTGVRQVIEPMHRSPWLPRSGTLAEMLPSLSNNMRRNVRVALRELDAGLAPGGGLTWSTFETVDRMPALLEAVLSIERRSWKHAAGSAISTRDWEERFYRSLLHSLGQAGQVIGHVLCKDGVPIAHAIDLRSSGRVYGVKSSHDQAHDRLAPGRMLLAGTLRRYFDDAAVIEYDFLGDDEAYKLAWNPQVRRHQRLRIHADSLSGKAGATLDAAIDTLKKYRADRDVRPAQVAEPAATVGG</sequence>
<dbReference type="GO" id="GO:0016746">
    <property type="term" value="F:acyltransferase activity"/>
    <property type="evidence" value="ECO:0007669"/>
    <property type="project" value="UniProtKB-KW"/>
</dbReference>
<name>A0ABT9G8H2_LEPDI</name>
<reference evidence="2 3" key="1">
    <citation type="submission" date="2023-08" db="EMBL/GenBank/DDBJ databases">
        <authorList>
            <person name="Roldan D.M."/>
            <person name="Menes R.J."/>
        </authorList>
    </citation>
    <scope>NUCLEOTIDE SEQUENCE [LARGE SCALE GENOMIC DNA]</scope>
    <source>
        <strain evidence="2 3">CCM 2812</strain>
    </source>
</reference>
<dbReference type="SUPFAM" id="SSF55729">
    <property type="entry name" value="Acyl-CoA N-acyltransferases (Nat)"/>
    <property type="match status" value="1"/>
</dbReference>
<keyword evidence="2" id="KW-0012">Acyltransferase</keyword>
<dbReference type="RefSeq" id="WP_305751320.1">
    <property type="nucleotide sequence ID" value="NZ_JAUZEE010000015.1"/>
</dbReference>
<accession>A0ABT9G8H2</accession>
<evidence type="ECO:0000313" key="2">
    <source>
        <dbReference type="EMBL" id="MDP4302779.1"/>
    </source>
</evidence>
<keyword evidence="3" id="KW-1185">Reference proteome</keyword>
<evidence type="ECO:0000313" key="3">
    <source>
        <dbReference type="Proteomes" id="UP001235760"/>
    </source>
</evidence>
<organism evidence="2 3">
    <name type="scientific">Leptothrix discophora</name>
    <dbReference type="NCBI Taxonomy" id="89"/>
    <lineage>
        <taxon>Bacteria</taxon>
        <taxon>Pseudomonadati</taxon>
        <taxon>Pseudomonadota</taxon>
        <taxon>Betaproteobacteria</taxon>
        <taxon>Burkholderiales</taxon>
        <taxon>Sphaerotilaceae</taxon>
        <taxon>Leptothrix</taxon>
    </lineage>
</organism>
<dbReference type="Gene3D" id="3.40.630.30">
    <property type="match status" value="1"/>
</dbReference>
<dbReference type="InterPro" id="IPR016181">
    <property type="entry name" value="Acyl_CoA_acyltransferase"/>
</dbReference>
<keyword evidence="2" id="KW-0808">Transferase</keyword>
<dbReference type="EC" id="2.3.1.-" evidence="2"/>